<dbReference type="EMBL" id="PDCK01000039">
    <property type="protein sequence ID" value="PRQ55974.1"/>
    <property type="molecule type" value="Genomic_DNA"/>
</dbReference>
<evidence type="ECO:0008006" key="4">
    <source>
        <dbReference type="Google" id="ProtNLM"/>
    </source>
</evidence>
<reference evidence="2 3" key="1">
    <citation type="journal article" date="2018" name="Nat. Genet.">
        <title>The Rosa genome provides new insights in the design of modern roses.</title>
        <authorList>
            <person name="Bendahmane M."/>
        </authorList>
    </citation>
    <scope>NUCLEOTIDE SEQUENCE [LARGE SCALE GENOMIC DNA]</scope>
    <source>
        <strain evidence="3">cv. Old Blush</strain>
    </source>
</reference>
<evidence type="ECO:0000256" key="1">
    <source>
        <dbReference type="SAM" id="MobiDB-lite"/>
    </source>
</evidence>
<feature type="region of interest" description="Disordered" evidence="1">
    <location>
        <begin position="1"/>
        <end position="32"/>
    </location>
</feature>
<gene>
    <name evidence="2" type="ORF">RchiOBHm_Chr1g0330571</name>
</gene>
<protein>
    <recommendedName>
        <fullName evidence="4">FCP1 homology domain-containing protein</fullName>
    </recommendedName>
</protein>
<organism evidence="2 3">
    <name type="scientific">Rosa chinensis</name>
    <name type="common">China rose</name>
    <dbReference type="NCBI Taxonomy" id="74649"/>
    <lineage>
        <taxon>Eukaryota</taxon>
        <taxon>Viridiplantae</taxon>
        <taxon>Streptophyta</taxon>
        <taxon>Embryophyta</taxon>
        <taxon>Tracheophyta</taxon>
        <taxon>Spermatophyta</taxon>
        <taxon>Magnoliopsida</taxon>
        <taxon>eudicotyledons</taxon>
        <taxon>Gunneridae</taxon>
        <taxon>Pentapetalae</taxon>
        <taxon>rosids</taxon>
        <taxon>fabids</taxon>
        <taxon>Rosales</taxon>
        <taxon>Rosaceae</taxon>
        <taxon>Rosoideae</taxon>
        <taxon>Rosoideae incertae sedis</taxon>
        <taxon>Rosa</taxon>
    </lineage>
</organism>
<evidence type="ECO:0000313" key="3">
    <source>
        <dbReference type="Proteomes" id="UP000238479"/>
    </source>
</evidence>
<dbReference type="Proteomes" id="UP000238479">
    <property type="component" value="Chromosome 1"/>
</dbReference>
<proteinExistence type="predicted"/>
<dbReference type="AlphaFoldDB" id="A0A2P6SBD3"/>
<evidence type="ECO:0000313" key="2">
    <source>
        <dbReference type="EMBL" id="PRQ55974.1"/>
    </source>
</evidence>
<name>A0A2P6SBD3_ROSCH</name>
<feature type="compositionally biased region" description="Polar residues" evidence="1">
    <location>
        <begin position="1"/>
        <end position="21"/>
    </location>
</feature>
<sequence>MSTRINSESSPKPNVDISCSQEMRKKNPKRKRNSCENIELLVEIMTPEADPSLQPLLAIFSEQEVEVTHPLDTSTEWKDTKFDEVPSSSHLAPKADTEVVAISREGSLLQMAQSSPEKSLLKCSQKKLLILDINGLLADIVQMEDSNCSSFKPDKVISWKVGDSVFKYL</sequence>
<keyword evidence="3" id="KW-1185">Reference proteome</keyword>
<accession>A0A2P6SBD3</accession>
<comment type="caution">
    <text evidence="2">The sequence shown here is derived from an EMBL/GenBank/DDBJ whole genome shotgun (WGS) entry which is preliminary data.</text>
</comment>
<dbReference type="Gramene" id="PRQ55974">
    <property type="protein sequence ID" value="PRQ55974"/>
    <property type="gene ID" value="RchiOBHm_Chr1g0330571"/>
</dbReference>
<dbReference type="STRING" id="74649.A0A2P6SBD3"/>